<accession>A0ABS9KTA4</accession>
<feature type="compositionally biased region" description="Basic and acidic residues" evidence="1">
    <location>
        <begin position="127"/>
        <end position="149"/>
    </location>
</feature>
<proteinExistence type="predicted"/>
<evidence type="ECO:0000259" key="3">
    <source>
        <dbReference type="Pfam" id="PF00403"/>
    </source>
</evidence>
<dbReference type="Proteomes" id="UP001165367">
    <property type="component" value="Unassembled WGS sequence"/>
</dbReference>
<dbReference type="InterPro" id="IPR006121">
    <property type="entry name" value="HMA_dom"/>
</dbReference>
<evidence type="ECO:0000313" key="5">
    <source>
        <dbReference type="Proteomes" id="UP001165367"/>
    </source>
</evidence>
<evidence type="ECO:0000256" key="2">
    <source>
        <dbReference type="SAM" id="SignalP"/>
    </source>
</evidence>
<dbReference type="SUPFAM" id="SSF55008">
    <property type="entry name" value="HMA, heavy metal-associated domain"/>
    <property type="match status" value="1"/>
</dbReference>
<comment type="caution">
    <text evidence="4">The sequence shown here is derived from an EMBL/GenBank/DDBJ whole genome shotgun (WGS) entry which is preliminary data.</text>
</comment>
<keyword evidence="2" id="KW-0732">Signal</keyword>
<dbReference type="Gene3D" id="3.30.70.100">
    <property type="match status" value="1"/>
</dbReference>
<feature type="signal peptide" evidence="2">
    <location>
        <begin position="1"/>
        <end position="22"/>
    </location>
</feature>
<feature type="domain" description="HMA" evidence="3">
    <location>
        <begin position="35"/>
        <end position="87"/>
    </location>
</feature>
<feature type="chain" id="PRO_5045758783" evidence="2">
    <location>
        <begin position="23"/>
        <end position="149"/>
    </location>
</feature>
<feature type="region of interest" description="Disordered" evidence="1">
    <location>
        <begin position="113"/>
        <end position="149"/>
    </location>
</feature>
<name>A0ABS9KTA4_9BACT</name>
<keyword evidence="5" id="KW-1185">Reference proteome</keyword>
<organism evidence="4 5">
    <name type="scientific">Terrimonas ginsenosidimutans</name>
    <dbReference type="NCBI Taxonomy" id="2908004"/>
    <lineage>
        <taxon>Bacteria</taxon>
        <taxon>Pseudomonadati</taxon>
        <taxon>Bacteroidota</taxon>
        <taxon>Chitinophagia</taxon>
        <taxon>Chitinophagales</taxon>
        <taxon>Chitinophagaceae</taxon>
        <taxon>Terrimonas</taxon>
    </lineage>
</organism>
<evidence type="ECO:0000256" key="1">
    <source>
        <dbReference type="SAM" id="MobiDB-lite"/>
    </source>
</evidence>
<protein>
    <submittedName>
        <fullName evidence="4">Cation transporter</fullName>
    </submittedName>
</protein>
<sequence>MKTFKIFAVIALCLTLATTSFAQSHTDTIPVSGNCGMCKNNIEKAAKKAGASSASWDTEAKVLTVKYNSSSTNAAKIQQGIAAVGYDTRDFTATDESYNKLHGCCKYERVKKEAQPSAATQKAKGSCCDKEEGKVASNEKEKSCCSEAH</sequence>
<reference evidence="4" key="1">
    <citation type="submission" date="2022-01" db="EMBL/GenBank/DDBJ databases">
        <authorList>
            <person name="Jo J.-H."/>
            <person name="Im W.-T."/>
        </authorList>
    </citation>
    <scope>NUCLEOTIDE SEQUENCE</scope>
    <source>
        <strain evidence="4">NA20</strain>
    </source>
</reference>
<evidence type="ECO:0000313" key="4">
    <source>
        <dbReference type="EMBL" id="MCG2615560.1"/>
    </source>
</evidence>
<dbReference type="EMBL" id="JAKLTR010000009">
    <property type="protein sequence ID" value="MCG2615560.1"/>
    <property type="molecule type" value="Genomic_DNA"/>
</dbReference>
<dbReference type="InterPro" id="IPR036163">
    <property type="entry name" value="HMA_dom_sf"/>
</dbReference>
<gene>
    <name evidence="4" type="ORF">LZZ85_14765</name>
</gene>
<dbReference type="RefSeq" id="WP_237873450.1">
    <property type="nucleotide sequence ID" value="NZ_JAKLTR010000009.1"/>
</dbReference>
<dbReference type="Pfam" id="PF00403">
    <property type="entry name" value="HMA"/>
    <property type="match status" value="1"/>
</dbReference>